<evidence type="ECO:0000256" key="8">
    <source>
        <dbReference type="ARBA" id="ARBA00022692"/>
    </source>
</evidence>
<dbReference type="InterPro" id="IPR047817">
    <property type="entry name" value="ABC2_TM_bact-type"/>
</dbReference>
<dbReference type="GO" id="GO:0015772">
    <property type="term" value="P:oligosaccharide transport"/>
    <property type="evidence" value="ECO:0007669"/>
    <property type="project" value="InterPro"/>
</dbReference>
<feature type="transmembrane region" description="Helical" evidence="12">
    <location>
        <begin position="43"/>
        <end position="65"/>
    </location>
</feature>
<evidence type="ECO:0000256" key="5">
    <source>
        <dbReference type="ARBA" id="ARBA00022458"/>
    </source>
</evidence>
<feature type="transmembrane region" description="Helical" evidence="12">
    <location>
        <begin position="246"/>
        <end position="268"/>
    </location>
</feature>
<protein>
    <recommendedName>
        <fullName evidence="12">Transport permease protein</fullName>
    </recommendedName>
</protein>
<dbReference type="AlphaFoldDB" id="A0A3P4AZJ5"/>
<keyword evidence="9 12" id="KW-1133">Transmembrane helix</keyword>
<feature type="domain" description="ABC transmembrane type-2" evidence="13">
    <location>
        <begin position="45"/>
        <end position="271"/>
    </location>
</feature>
<evidence type="ECO:0000256" key="6">
    <source>
        <dbReference type="ARBA" id="ARBA00022475"/>
    </source>
</evidence>
<sequence length="274" mass="29639">MSAQRPGTMPAMRRPSGLWGLPRPGRGCLPVLRRNFLVWRKTALTTVLGDVMDPMVALLALGYGLGSLLPGIDGVPYVTFLAAGSICMGALYAATFEATYSAFSRLHIQHSWDAMLNTPLSLDDVVFAEILWAAAKSLKSGLAILLVVLALDISRAPTLAWIPLLLVLLGVTFASLALVMSALAKGFDFFMYYFTLGVTPMVFLSGVFFPVAQLPEALVQVARIAPLAPAIELVRPLVLGRLPEHAWMHVLQLAATAAVATWLATALMRRRLLR</sequence>
<dbReference type="GO" id="GO:0140359">
    <property type="term" value="F:ABC-type transporter activity"/>
    <property type="evidence" value="ECO:0007669"/>
    <property type="project" value="InterPro"/>
</dbReference>
<evidence type="ECO:0000256" key="7">
    <source>
        <dbReference type="ARBA" id="ARBA00022519"/>
    </source>
</evidence>
<evidence type="ECO:0000256" key="4">
    <source>
        <dbReference type="ARBA" id="ARBA00022448"/>
    </source>
</evidence>
<evidence type="ECO:0000256" key="12">
    <source>
        <dbReference type="RuleBase" id="RU361157"/>
    </source>
</evidence>
<dbReference type="InterPro" id="IPR051784">
    <property type="entry name" value="Nod_factor_ABC_transporter"/>
</dbReference>
<evidence type="ECO:0000313" key="14">
    <source>
        <dbReference type="EMBL" id="VCU69192.1"/>
    </source>
</evidence>
<dbReference type="PROSITE" id="PS51012">
    <property type="entry name" value="ABC_TM2"/>
    <property type="match status" value="1"/>
</dbReference>
<evidence type="ECO:0000256" key="10">
    <source>
        <dbReference type="ARBA" id="ARBA00023136"/>
    </source>
</evidence>
<accession>A0A3P4AZJ5</accession>
<dbReference type="Pfam" id="PF01061">
    <property type="entry name" value="ABC2_membrane"/>
    <property type="match status" value="1"/>
</dbReference>
<dbReference type="InterPro" id="IPR013525">
    <property type="entry name" value="ABC2_TM"/>
</dbReference>
<dbReference type="PANTHER" id="PTHR43229">
    <property type="entry name" value="NODULATION PROTEIN J"/>
    <property type="match status" value="1"/>
</dbReference>
<evidence type="ECO:0000256" key="11">
    <source>
        <dbReference type="ARBA" id="ARBA00025119"/>
    </source>
</evidence>
<reference evidence="14 15" key="1">
    <citation type="submission" date="2018-10" db="EMBL/GenBank/DDBJ databases">
        <authorList>
            <person name="Criscuolo A."/>
        </authorList>
    </citation>
    <scope>NUCLEOTIDE SEQUENCE [LARGE SCALE GENOMIC DNA]</scope>
    <source>
        <strain evidence="14">DnA1</strain>
    </source>
</reference>
<dbReference type="InterPro" id="IPR000412">
    <property type="entry name" value="ABC_2_transport"/>
</dbReference>
<dbReference type="PIRSF" id="PIRSF006648">
    <property type="entry name" value="DrrB"/>
    <property type="match status" value="1"/>
</dbReference>
<dbReference type="GO" id="GO:0043190">
    <property type="term" value="C:ATP-binding cassette (ABC) transporter complex"/>
    <property type="evidence" value="ECO:0007669"/>
    <property type="project" value="InterPro"/>
</dbReference>
<keyword evidence="6 12" id="KW-1003">Cell membrane</keyword>
<evidence type="ECO:0000256" key="1">
    <source>
        <dbReference type="ARBA" id="ARBA00004429"/>
    </source>
</evidence>
<comment type="similarity">
    <text evidence="2">Belongs to the ABC-2 integral membrane protein family. Lipooligosaccharide exporter (TC 3.A.1.102) subfamily.</text>
</comment>
<dbReference type="InterPro" id="IPR005981">
    <property type="entry name" value="ABC_transptNodJ"/>
</dbReference>
<feature type="transmembrane region" description="Helical" evidence="12">
    <location>
        <begin position="137"/>
        <end position="154"/>
    </location>
</feature>
<dbReference type="Proteomes" id="UP000277294">
    <property type="component" value="Unassembled WGS sequence"/>
</dbReference>
<keyword evidence="15" id="KW-1185">Reference proteome</keyword>
<gene>
    <name evidence="14" type="ORF">PIGHUM_01252</name>
</gene>
<organism evidence="14 15">
    <name type="scientific">Pigmentiphaga humi</name>
    <dbReference type="NCBI Taxonomy" id="2478468"/>
    <lineage>
        <taxon>Bacteria</taxon>
        <taxon>Pseudomonadati</taxon>
        <taxon>Pseudomonadota</taxon>
        <taxon>Betaproteobacteria</taxon>
        <taxon>Burkholderiales</taxon>
        <taxon>Alcaligenaceae</taxon>
        <taxon>Pigmentiphaga</taxon>
    </lineage>
</organism>
<proteinExistence type="inferred from homology"/>
<keyword evidence="8 12" id="KW-0812">Transmembrane</keyword>
<feature type="transmembrane region" description="Helical" evidence="12">
    <location>
        <begin position="160"/>
        <end position="183"/>
    </location>
</feature>
<evidence type="ECO:0000313" key="15">
    <source>
        <dbReference type="Proteomes" id="UP000277294"/>
    </source>
</evidence>
<evidence type="ECO:0000259" key="13">
    <source>
        <dbReference type="PROSITE" id="PS51012"/>
    </source>
</evidence>
<evidence type="ECO:0000256" key="9">
    <source>
        <dbReference type="ARBA" id="ARBA00022989"/>
    </source>
</evidence>
<evidence type="ECO:0000256" key="3">
    <source>
        <dbReference type="ARBA" id="ARBA00011350"/>
    </source>
</evidence>
<comment type="subcellular location">
    <subcellularLocation>
        <location evidence="1 12">Cell inner membrane</location>
        <topology evidence="1 12">Multi-pass membrane protein</topology>
    </subcellularLocation>
</comment>
<keyword evidence="5" id="KW-0536">Nodulation</keyword>
<feature type="transmembrane region" description="Helical" evidence="12">
    <location>
        <begin position="77"/>
        <end position="96"/>
    </location>
</feature>
<dbReference type="PANTHER" id="PTHR43229:SF2">
    <property type="entry name" value="NODULATION PROTEIN J"/>
    <property type="match status" value="1"/>
</dbReference>
<name>A0A3P4AZJ5_9BURK</name>
<comment type="subunit">
    <text evidence="3">The complex is composed of two ATP-binding proteins (NodI) and two transmembrane proteins (NodJ).</text>
</comment>
<keyword evidence="4 12" id="KW-0813">Transport</keyword>
<dbReference type="NCBIfam" id="TIGR01291">
    <property type="entry name" value="nodJ"/>
    <property type="match status" value="1"/>
</dbReference>
<comment type="function">
    <text evidence="11">Part of the ABC transporter complex NodIJ involved in the export of the nodulation factors (Nod factors), the bacterial signal molecules that induce symbiosis and subsequent nodulation induction. Nod factors are LCO (lipo-chitin oligosaccharide), a modified beta-1,4-linked N-acetylglucosamine oligosaccharide. This subunit encodes the transporter.</text>
</comment>
<keyword evidence="10 12" id="KW-0472">Membrane</keyword>
<feature type="transmembrane region" description="Helical" evidence="12">
    <location>
        <begin position="190"/>
        <end position="212"/>
    </location>
</feature>
<dbReference type="PRINTS" id="PR00164">
    <property type="entry name" value="ABC2TRNSPORT"/>
</dbReference>
<dbReference type="EMBL" id="UWPJ01000011">
    <property type="protein sequence ID" value="VCU69192.1"/>
    <property type="molecule type" value="Genomic_DNA"/>
</dbReference>
<keyword evidence="7" id="KW-0997">Cell inner membrane</keyword>
<evidence type="ECO:0000256" key="2">
    <source>
        <dbReference type="ARBA" id="ARBA00008394"/>
    </source>
</evidence>